<keyword evidence="4" id="KW-1185">Reference proteome</keyword>
<evidence type="ECO:0000313" key="3">
    <source>
        <dbReference type="EMBL" id="KAF9537089.1"/>
    </source>
</evidence>
<dbReference type="EMBL" id="JAAAXW010000464">
    <property type="protein sequence ID" value="KAF9537089.1"/>
    <property type="molecule type" value="Genomic_DNA"/>
</dbReference>
<feature type="compositionally biased region" description="Low complexity" evidence="2">
    <location>
        <begin position="138"/>
        <end position="151"/>
    </location>
</feature>
<evidence type="ECO:0000256" key="2">
    <source>
        <dbReference type="SAM" id="MobiDB-lite"/>
    </source>
</evidence>
<sequence length="331" mass="40081">MVAILIKSYKHDNTHHHHHYHTQQQQQQEQEYRKHLRQADNDHRSREAILRHLQPYIDTERLRQHQQQVRQLQQQNRLQQQLLLQQEKRLAKELEWLQKHQQKQAAGASVGLSVQEIWDHIPSTKNHIQPNERHQRRQQPQPHQQQTQQQPEMDERQHREKQELWELYKLRRQQEQEIVKRRQQLQQQQELEQALLSNKLLQQPSAKKDENWVQSTIDIDNKQNGIEDSDDDEEVDFEGEDHPGQYYNQQDQYDWRGLCRLNKVYVPLPRRKRGRKGRGDFFEDDYHAGFNKIEIHALSSAGKAAYEAQRQNRQHHDASRPRAVIVQEELE</sequence>
<feature type="region of interest" description="Disordered" evidence="2">
    <location>
        <begin position="302"/>
        <end position="331"/>
    </location>
</feature>
<reference evidence="3" key="1">
    <citation type="journal article" date="2020" name="Fungal Divers.">
        <title>Resolving the Mortierellaceae phylogeny through synthesis of multi-gene phylogenetics and phylogenomics.</title>
        <authorList>
            <person name="Vandepol N."/>
            <person name="Liber J."/>
            <person name="Desiro A."/>
            <person name="Na H."/>
            <person name="Kennedy M."/>
            <person name="Barry K."/>
            <person name="Grigoriev I.V."/>
            <person name="Miller A.N."/>
            <person name="O'Donnell K."/>
            <person name="Stajich J.E."/>
            <person name="Bonito G."/>
        </authorList>
    </citation>
    <scope>NUCLEOTIDE SEQUENCE</scope>
    <source>
        <strain evidence="3">NRRL 2591</strain>
    </source>
</reference>
<feature type="compositionally biased region" description="Polar residues" evidence="2">
    <location>
        <begin position="217"/>
        <end position="226"/>
    </location>
</feature>
<organism evidence="3 4">
    <name type="scientific">Mortierella hygrophila</name>
    <dbReference type="NCBI Taxonomy" id="979708"/>
    <lineage>
        <taxon>Eukaryota</taxon>
        <taxon>Fungi</taxon>
        <taxon>Fungi incertae sedis</taxon>
        <taxon>Mucoromycota</taxon>
        <taxon>Mortierellomycotina</taxon>
        <taxon>Mortierellomycetes</taxon>
        <taxon>Mortierellales</taxon>
        <taxon>Mortierellaceae</taxon>
        <taxon>Mortierella</taxon>
    </lineage>
</organism>
<evidence type="ECO:0000313" key="4">
    <source>
        <dbReference type="Proteomes" id="UP000723463"/>
    </source>
</evidence>
<accession>A0A9P6JXF6</accession>
<feature type="region of interest" description="Disordered" evidence="2">
    <location>
        <begin position="125"/>
        <end position="159"/>
    </location>
</feature>
<evidence type="ECO:0000256" key="1">
    <source>
        <dbReference type="SAM" id="Coils"/>
    </source>
</evidence>
<keyword evidence="1" id="KW-0175">Coiled coil</keyword>
<feature type="region of interest" description="Disordered" evidence="2">
    <location>
        <begin position="217"/>
        <end position="248"/>
    </location>
</feature>
<feature type="coiled-coil region" evidence="1">
    <location>
        <begin position="62"/>
        <end position="89"/>
    </location>
</feature>
<proteinExistence type="predicted"/>
<name>A0A9P6JXF6_9FUNG</name>
<comment type="caution">
    <text evidence="3">The sequence shown here is derived from an EMBL/GenBank/DDBJ whole genome shotgun (WGS) entry which is preliminary data.</text>
</comment>
<dbReference type="Proteomes" id="UP000723463">
    <property type="component" value="Unassembled WGS sequence"/>
</dbReference>
<feature type="compositionally biased region" description="Acidic residues" evidence="2">
    <location>
        <begin position="227"/>
        <end position="239"/>
    </location>
</feature>
<dbReference type="AlphaFoldDB" id="A0A9P6JXF6"/>
<protein>
    <submittedName>
        <fullName evidence="3">Uncharacterized protein</fullName>
    </submittedName>
</protein>
<gene>
    <name evidence="3" type="ORF">EC957_008872</name>
</gene>